<dbReference type="AlphaFoldDB" id="A0A9D4IPF6"/>
<protein>
    <submittedName>
        <fullName evidence="1">Uncharacterized protein</fullName>
    </submittedName>
</protein>
<reference evidence="1" key="1">
    <citation type="journal article" date="2019" name="bioRxiv">
        <title>The Genome of the Zebra Mussel, Dreissena polymorpha: A Resource for Invasive Species Research.</title>
        <authorList>
            <person name="McCartney M.A."/>
            <person name="Auch B."/>
            <person name="Kono T."/>
            <person name="Mallez S."/>
            <person name="Zhang Y."/>
            <person name="Obille A."/>
            <person name="Becker A."/>
            <person name="Abrahante J.E."/>
            <person name="Garbe J."/>
            <person name="Badalamenti J.P."/>
            <person name="Herman A."/>
            <person name="Mangelson H."/>
            <person name="Liachko I."/>
            <person name="Sullivan S."/>
            <person name="Sone E.D."/>
            <person name="Koren S."/>
            <person name="Silverstein K.A.T."/>
            <person name="Beckman K.B."/>
            <person name="Gohl D.M."/>
        </authorList>
    </citation>
    <scope>NUCLEOTIDE SEQUENCE</scope>
    <source>
        <strain evidence="1">Duluth1</strain>
        <tissue evidence="1">Whole animal</tissue>
    </source>
</reference>
<gene>
    <name evidence="1" type="ORF">DPMN_158057</name>
</gene>
<proteinExistence type="predicted"/>
<accession>A0A9D4IPF6</accession>
<dbReference type="Proteomes" id="UP000828390">
    <property type="component" value="Unassembled WGS sequence"/>
</dbReference>
<organism evidence="1 2">
    <name type="scientific">Dreissena polymorpha</name>
    <name type="common">Zebra mussel</name>
    <name type="synonym">Mytilus polymorpha</name>
    <dbReference type="NCBI Taxonomy" id="45954"/>
    <lineage>
        <taxon>Eukaryota</taxon>
        <taxon>Metazoa</taxon>
        <taxon>Spiralia</taxon>
        <taxon>Lophotrochozoa</taxon>
        <taxon>Mollusca</taxon>
        <taxon>Bivalvia</taxon>
        <taxon>Autobranchia</taxon>
        <taxon>Heteroconchia</taxon>
        <taxon>Euheterodonta</taxon>
        <taxon>Imparidentia</taxon>
        <taxon>Neoheterodontei</taxon>
        <taxon>Myida</taxon>
        <taxon>Dreissenoidea</taxon>
        <taxon>Dreissenidae</taxon>
        <taxon>Dreissena</taxon>
    </lineage>
</organism>
<reference evidence="1" key="2">
    <citation type="submission" date="2020-11" db="EMBL/GenBank/DDBJ databases">
        <authorList>
            <person name="McCartney M.A."/>
            <person name="Auch B."/>
            <person name="Kono T."/>
            <person name="Mallez S."/>
            <person name="Becker A."/>
            <person name="Gohl D.M."/>
            <person name="Silverstein K.A.T."/>
            <person name="Koren S."/>
            <person name="Bechman K.B."/>
            <person name="Herman A."/>
            <person name="Abrahante J.E."/>
            <person name="Garbe J."/>
        </authorList>
    </citation>
    <scope>NUCLEOTIDE SEQUENCE</scope>
    <source>
        <strain evidence="1">Duluth1</strain>
        <tissue evidence="1">Whole animal</tissue>
    </source>
</reference>
<keyword evidence="2" id="KW-1185">Reference proteome</keyword>
<evidence type="ECO:0000313" key="2">
    <source>
        <dbReference type="Proteomes" id="UP000828390"/>
    </source>
</evidence>
<sequence>MNDNQSRGYTPPTLHQKAAVWVMSPVFIITGEMVSVNSILSNEIWQKISVT</sequence>
<comment type="caution">
    <text evidence="1">The sequence shown here is derived from an EMBL/GenBank/DDBJ whole genome shotgun (WGS) entry which is preliminary data.</text>
</comment>
<evidence type="ECO:0000313" key="1">
    <source>
        <dbReference type="EMBL" id="KAH3780247.1"/>
    </source>
</evidence>
<name>A0A9D4IPF6_DREPO</name>
<dbReference type="EMBL" id="JAIWYP010000008">
    <property type="protein sequence ID" value="KAH3780247.1"/>
    <property type="molecule type" value="Genomic_DNA"/>
</dbReference>